<dbReference type="InterPro" id="IPR029058">
    <property type="entry name" value="AB_hydrolase_fold"/>
</dbReference>
<evidence type="ECO:0000313" key="1">
    <source>
        <dbReference type="EMBL" id="CAL1714667.1"/>
    </source>
</evidence>
<name>A0ABP1E542_9APHY</name>
<protein>
    <recommendedName>
        <fullName evidence="3">AB hydrolase-1 domain-containing protein</fullName>
    </recommendedName>
</protein>
<evidence type="ECO:0000313" key="2">
    <source>
        <dbReference type="Proteomes" id="UP001497453"/>
    </source>
</evidence>
<organism evidence="1 2">
    <name type="scientific">Somion occarium</name>
    <dbReference type="NCBI Taxonomy" id="3059160"/>
    <lineage>
        <taxon>Eukaryota</taxon>
        <taxon>Fungi</taxon>
        <taxon>Dikarya</taxon>
        <taxon>Basidiomycota</taxon>
        <taxon>Agaricomycotina</taxon>
        <taxon>Agaricomycetes</taxon>
        <taxon>Polyporales</taxon>
        <taxon>Cerrenaceae</taxon>
        <taxon>Somion</taxon>
    </lineage>
</organism>
<accession>A0ABP1E542</accession>
<sequence>MPTFTVDEGDVRFYYEDTGPPIDDPTEAYTTVIMLHGTFYHSAIFRRLIPHAKKFKLRLVLLNQRDYLGSTPHQEKDINALRSSDTDVQRSILREHGHQYVNFIVGIIGALSIPPLYIAEDGLLAGGISFVAWSSGNHVLFEFLSYMDILPEGRKNTLRTHLRSVVVYDPPMNVIGDRPPLFFREVGNRTSGFWSPFRDPAIPIAQKMGLFPLFASSHYTPVSELPSLHDAAIEDTFKLLHGRKMLDDPPATCSSMSEKDIEEVAIEGHLSPRTASFLFHVKPEIFSEHVRRSFTQLEKVDSIVPGESQELNSRFKITLVWCDRTAAECILGASTLVQMHDKMNEEGVPVRRLIVKKLENANHLVHWEEPERFMTFLAEQV</sequence>
<keyword evidence="2" id="KW-1185">Reference proteome</keyword>
<dbReference type="SUPFAM" id="SSF53474">
    <property type="entry name" value="alpha/beta-Hydrolases"/>
    <property type="match status" value="1"/>
</dbReference>
<dbReference type="EMBL" id="OZ037951">
    <property type="protein sequence ID" value="CAL1714667.1"/>
    <property type="molecule type" value="Genomic_DNA"/>
</dbReference>
<proteinExistence type="predicted"/>
<evidence type="ECO:0008006" key="3">
    <source>
        <dbReference type="Google" id="ProtNLM"/>
    </source>
</evidence>
<dbReference type="Proteomes" id="UP001497453">
    <property type="component" value="Chromosome 8"/>
</dbReference>
<reference evidence="2" key="1">
    <citation type="submission" date="2024-04" db="EMBL/GenBank/DDBJ databases">
        <authorList>
            <person name="Shaw F."/>
            <person name="Minotto A."/>
        </authorList>
    </citation>
    <scope>NUCLEOTIDE SEQUENCE [LARGE SCALE GENOMIC DNA]</scope>
</reference>
<dbReference type="Gene3D" id="3.40.50.1820">
    <property type="entry name" value="alpha/beta hydrolase"/>
    <property type="match status" value="1"/>
</dbReference>
<gene>
    <name evidence="1" type="ORF">GFSPODELE1_LOCUS9871</name>
</gene>